<evidence type="ECO:0008006" key="2">
    <source>
        <dbReference type="Google" id="ProtNLM"/>
    </source>
</evidence>
<comment type="caution">
    <text evidence="1">The sequence shown here is derived from an EMBL/GenBank/DDBJ whole genome shotgun (WGS) entry which is preliminary data.</text>
</comment>
<accession>A0A644VHS2</accession>
<name>A0A644VHS2_9ZZZZ</name>
<organism evidence="1">
    <name type="scientific">bioreactor metagenome</name>
    <dbReference type="NCBI Taxonomy" id="1076179"/>
    <lineage>
        <taxon>unclassified sequences</taxon>
        <taxon>metagenomes</taxon>
        <taxon>ecological metagenomes</taxon>
    </lineage>
</organism>
<proteinExistence type="predicted"/>
<dbReference type="AlphaFoldDB" id="A0A644VHS2"/>
<gene>
    <name evidence="1" type="ORF">SDC9_37002</name>
</gene>
<sequence length="219" mass="25473">MVYRVSVSVLEKFRRFREGLTQFDTEEALLDAITGKFIGNDKTRIGGAFHKIIEKYNREFVSGELFTDGIYFSQEQAQVAVNYKNEHPNMVPEVPIFKKYDAGDLIIQVSARADGVEGLCIRDAKTKFSPPSAIEYINSFQWRFYLDMFQVPVFYYDLFEICNYTGIYNNRLPGVVIVPYEPLECLAYDRLAEDVHQLVRDFAEYIRIKNFTHLLKQVA</sequence>
<dbReference type="EMBL" id="VSSQ01000316">
    <property type="protein sequence ID" value="MPL90944.1"/>
    <property type="molecule type" value="Genomic_DNA"/>
</dbReference>
<evidence type="ECO:0000313" key="1">
    <source>
        <dbReference type="EMBL" id="MPL90944.1"/>
    </source>
</evidence>
<reference evidence="1" key="1">
    <citation type="submission" date="2019-08" db="EMBL/GenBank/DDBJ databases">
        <authorList>
            <person name="Kucharzyk K."/>
            <person name="Murdoch R.W."/>
            <person name="Higgins S."/>
            <person name="Loffler F."/>
        </authorList>
    </citation>
    <scope>NUCLEOTIDE SEQUENCE</scope>
</reference>
<protein>
    <recommendedName>
        <fullName evidence="2">YqaJ viral recombinase domain-containing protein</fullName>
    </recommendedName>
</protein>